<evidence type="ECO:0000313" key="2">
    <source>
        <dbReference type="Proteomes" id="UP000813018"/>
    </source>
</evidence>
<dbReference type="InterPro" id="IPR023393">
    <property type="entry name" value="START-like_dom_sf"/>
</dbReference>
<dbReference type="Proteomes" id="UP000813018">
    <property type="component" value="Unassembled WGS sequence"/>
</dbReference>
<sequence>MRLLKIVILAIMLLAVALFGASYQMPLQIEVEQSIVLDAKPEQVYTLLENPAEWEQWNAVNTTADPSMIRMYSGPMSGSGARMEWSGDKVGTGVVVFTESIIPNRLTYRQSDKSSSDTTNGIFTLEQVEDGHTKLHWRQTATVKDEPIARLFGAWQKYKKQEELDKGLSGLKSILLKKAAQPVSKRRVANM</sequence>
<dbReference type="Pfam" id="PF10604">
    <property type="entry name" value="Polyketide_cyc2"/>
    <property type="match status" value="1"/>
</dbReference>
<dbReference type="EMBL" id="JAHYXK010000006">
    <property type="protein sequence ID" value="MBW7467257.1"/>
    <property type="molecule type" value="Genomic_DNA"/>
</dbReference>
<accession>A0ABS7CTV2</accession>
<organism evidence="1 2">
    <name type="scientific">Pontibacter aydingkolensis</name>
    <dbReference type="NCBI Taxonomy" id="1911536"/>
    <lineage>
        <taxon>Bacteria</taxon>
        <taxon>Pseudomonadati</taxon>
        <taxon>Bacteroidota</taxon>
        <taxon>Cytophagia</taxon>
        <taxon>Cytophagales</taxon>
        <taxon>Hymenobacteraceae</taxon>
        <taxon>Pontibacter</taxon>
    </lineage>
</organism>
<name>A0ABS7CTV2_9BACT</name>
<proteinExistence type="predicted"/>
<reference evidence="1 2" key="1">
    <citation type="journal article" date="2016" name="Int. J. Syst. Evol. Microbiol.">
        <title>Pontibacter aydingkolensis sp. nov., isolated from soil of a salt lake.</title>
        <authorList>
            <person name="Osman G."/>
            <person name="Zhang T."/>
            <person name="Lou K."/>
            <person name="Gao Y."/>
            <person name="Chang W."/>
            <person name="Lin Q."/>
            <person name="Yang H.M."/>
            <person name="Huo X.D."/>
            <person name="Wang N."/>
        </authorList>
    </citation>
    <scope>NUCLEOTIDE SEQUENCE [LARGE SCALE GENOMIC DNA]</scope>
    <source>
        <strain evidence="1 2">KACC 19255</strain>
    </source>
</reference>
<dbReference type="SUPFAM" id="SSF55961">
    <property type="entry name" value="Bet v1-like"/>
    <property type="match status" value="1"/>
</dbReference>
<evidence type="ECO:0000313" key="1">
    <source>
        <dbReference type="EMBL" id="MBW7467257.1"/>
    </source>
</evidence>
<gene>
    <name evidence="1" type="ORF">K0O23_09265</name>
</gene>
<dbReference type="InterPro" id="IPR019587">
    <property type="entry name" value="Polyketide_cyclase/dehydratase"/>
</dbReference>
<comment type="caution">
    <text evidence="1">The sequence shown here is derived from an EMBL/GenBank/DDBJ whole genome shotgun (WGS) entry which is preliminary data.</text>
</comment>
<protein>
    <submittedName>
        <fullName evidence="1">SRPBCC family protein</fullName>
    </submittedName>
</protein>
<dbReference type="Gene3D" id="3.30.530.20">
    <property type="match status" value="1"/>
</dbReference>
<keyword evidence="2" id="KW-1185">Reference proteome</keyword>
<dbReference type="RefSeq" id="WP_219877143.1">
    <property type="nucleotide sequence ID" value="NZ_JAHYXK010000006.1"/>
</dbReference>